<dbReference type="NCBIfam" id="TIGR01453">
    <property type="entry name" value="grpIintron_endo"/>
    <property type="match status" value="1"/>
</dbReference>
<reference evidence="3" key="1">
    <citation type="submission" date="2015-08" db="EMBL/GenBank/DDBJ databases">
        <title>Fjat-10028 dsm 16317.</title>
        <authorList>
            <person name="Liu B."/>
            <person name="Wang J."/>
            <person name="Zhu Y."/>
            <person name="Liu G."/>
            <person name="Chen Q."/>
            <person name="Chen Z."/>
            <person name="Lan J."/>
            <person name="Che J."/>
            <person name="Ge C."/>
            <person name="Shi H."/>
            <person name="Pan Z."/>
            <person name="Liu X."/>
        </authorList>
    </citation>
    <scope>NUCLEOTIDE SEQUENCE [LARGE SCALE GENOMIC DNA]</scope>
    <source>
        <strain evidence="3">DSM 16317</strain>
    </source>
</reference>
<gene>
    <name evidence="2" type="ORF">AMD00_21635</name>
</gene>
<dbReference type="STRING" id="263475.AMD00_21635"/>
<dbReference type="InterPro" id="IPR006350">
    <property type="entry name" value="Intron_endoG1"/>
</dbReference>
<dbReference type="Proteomes" id="UP000036867">
    <property type="component" value="Unassembled WGS sequence"/>
</dbReference>
<dbReference type="CDD" id="cd10451">
    <property type="entry name" value="GIY-YIG_LuxR_like"/>
    <property type="match status" value="1"/>
</dbReference>
<accession>A0A0M0L844</accession>
<keyword evidence="3" id="KW-1185">Reference proteome</keyword>
<protein>
    <submittedName>
        <fullName evidence="2">LuxR family transcriptional regulator</fullName>
    </submittedName>
</protein>
<dbReference type="SUPFAM" id="SSF82771">
    <property type="entry name" value="GIY-YIG endonuclease"/>
    <property type="match status" value="1"/>
</dbReference>
<dbReference type="InterPro" id="IPR035901">
    <property type="entry name" value="GIY-YIG_endonuc_sf"/>
</dbReference>
<name>A0A0M0L844_9BACL</name>
<dbReference type="InterPro" id="IPR000305">
    <property type="entry name" value="GIY-YIG_endonuc"/>
</dbReference>
<dbReference type="OrthoDB" id="9134286at2"/>
<dbReference type="RefSeq" id="WP_053419077.1">
    <property type="nucleotide sequence ID" value="NZ_CP063302.1"/>
</dbReference>
<sequence>MDRQKELKQLYKETPIQSGVYKITNTANKKIYIGSTNNLKRLNGVQFMLKMNNHTNKALQADWNKFGETSFEIEILEVLKKKEEGFFDTKRELAKLEEQWIAKLEPFGERGYLDK</sequence>
<evidence type="ECO:0000313" key="2">
    <source>
        <dbReference type="EMBL" id="KOO47271.1"/>
    </source>
</evidence>
<feature type="domain" description="GIY-YIG" evidence="1">
    <location>
        <begin position="16"/>
        <end position="110"/>
    </location>
</feature>
<evidence type="ECO:0000313" key="3">
    <source>
        <dbReference type="Proteomes" id="UP000036867"/>
    </source>
</evidence>
<dbReference type="Pfam" id="PF01541">
    <property type="entry name" value="GIY-YIG"/>
    <property type="match status" value="1"/>
</dbReference>
<comment type="caution">
    <text evidence="2">The sequence shown here is derived from an EMBL/GenBank/DDBJ whole genome shotgun (WGS) entry which is preliminary data.</text>
</comment>
<dbReference type="Gene3D" id="3.40.1440.10">
    <property type="entry name" value="GIY-YIG endonuclease"/>
    <property type="match status" value="1"/>
</dbReference>
<proteinExistence type="predicted"/>
<dbReference type="PROSITE" id="PS50164">
    <property type="entry name" value="GIY_YIG"/>
    <property type="match status" value="1"/>
</dbReference>
<dbReference type="AlphaFoldDB" id="A0A0M0L844"/>
<evidence type="ECO:0000259" key="1">
    <source>
        <dbReference type="PROSITE" id="PS50164"/>
    </source>
</evidence>
<organism evidence="2 3">
    <name type="scientific">Viridibacillus arvi</name>
    <dbReference type="NCBI Taxonomy" id="263475"/>
    <lineage>
        <taxon>Bacteria</taxon>
        <taxon>Bacillati</taxon>
        <taxon>Bacillota</taxon>
        <taxon>Bacilli</taxon>
        <taxon>Bacillales</taxon>
        <taxon>Caryophanaceae</taxon>
        <taxon>Viridibacillus</taxon>
    </lineage>
</organism>
<dbReference type="EMBL" id="LILB01000009">
    <property type="protein sequence ID" value="KOO47271.1"/>
    <property type="molecule type" value="Genomic_DNA"/>
</dbReference>
<dbReference type="GO" id="GO:0004519">
    <property type="term" value="F:endonuclease activity"/>
    <property type="evidence" value="ECO:0007669"/>
    <property type="project" value="InterPro"/>
</dbReference>
<dbReference type="GeneID" id="301138705"/>